<sequence>MKQRSMTISGEHYVVARRRRFERRQKLVSIVSIISFLGSTIFAVVPALKEALQGSKPPVTALATSSLQQQVRGLEMVLQREPENRVALENLVRARIRLKNLQAAIPPLEKLVKLDPQRKDYKQMLGEVKQQLSNDKTNDSLRVIEPKTPNKK</sequence>
<gene>
    <name evidence="3" type="ORF">G7B40_009910</name>
</gene>
<dbReference type="EMBL" id="JAALHA020000003">
    <property type="protein sequence ID" value="MDR9894878.1"/>
    <property type="molecule type" value="Genomic_DNA"/>
</dbReference>
<evidence type="ECO:0000313" key="4">
    <source>
        <dbReference type="Proteomes" id="UP000667802"/>
    </source>
</evidence>
<feature type="transmembrane region" description="Helical" evidence="2">
    <location>
        <begin position="27"/>
        <end position="48"/>
    </location>
</feature>
<keyword evidence="2" id="KW-0812">Transmembrane</keyword>
<name>A0AAP5I4G1_9CYAN</name>
<keyword evidence="2" id="KW-0472">Membrane</keyword>
<evidence type="ECO:0000256" key="2">
    <source>
        <dbReference type="SAM" id="Phobius"/>
    </source>
</evidence>
<reference evidence="4" key="1">
    <citation type="journal article" date="2021" name="Science">
        <title>Hunting the eagle killer: A cyanobacterial neurotoxin causes vacuolar myelinopathy.</title>
        <authorList>
            <person name="Breinlinger S."/>
            <person name="Phillips T.J."/>
            <person name="Haram B.N."/>
            <person name="Mares J."/>
            <person name="Martinez Yerena J.A."/>
            <person name="Hrouzek P."/>
            <person name="Sobotka R."/>
            <person name="Henderson W.M."/>
            <person name="Schmieder P."/>
            <person name="Williams S.M."/>
            <person name="Lauderdale J.D."/>
            <person name="Wilde H.D."/>
            <person name="Gerrin W."/>
            <person name="Kust A."/>
            <person name="Washington J.W."/>
            <person name="Wagner C."/>
            <person name="Geier B."/>
            <person name="Liebeke M."/>
            <person name="Enke H."/>
            <person name="Niedermeyer T.H.J."/>
            <person name="Wilde S.B."/>
        </authorList>
    </citation>
    <scope>NUCLEOTIDE SEQUENCE [LARGE SCALE GENOMIC DNA]</scope>
    <source>
        <strain evidence="4">Thurmond2011</strain>
    </source>
</reference>
<organism evidence="3 4">
    <name type="scientific">Aetokthonos hydrillicola Thurmond2011</name>
    <dbReference type="NCBI Taxonomy" id="2712845"/>
    <lineage>
        <taxon>Bacteria</taxon>
        <taxon>Bacillati</taxon>
        <taxon>Cyanobacteriota</taxon>
        <taxon>Cyanophyceae</taxon>
        <taxon>Nostocales</taxon>
        <taxon>Hapalosiphonaceae</taxon>
        <taxon>Aetokthonos</taxon>
    </lineage>
</organism>
<dbReference type="RefSeq" id="WP_243903165.1">
    <property type="nucleotide sequence ID" value="NZ_JAALHA020000003.1"/>
</dbReference>
<proteinExistence type="predicted"/>
<accession>A0AAP5I4G1</accession>
<feature type="region of interest" description="Disordered" evidence="1">
    <location>
        <begin position="129"/>
        <end position="152"/>
    </location>
</feature>
<dbReference type="Proteomes" id="UP000667802">
    <property type="component" value="Unassembled WGS sequence"/>
</dbReference>
<protein>
    <submittedName>
        <fullName evidence="3">Tetratricopeptide repeat protein</fullName>
    </submittedName>
</protein>
<dbReference type="AlphaFoldDB" id="A0AAP5I4G1"/>
<dbReference type="InterPro" id="IPR011990">
    <property type="entry name" value="TPR-like_helical_dom_sf"/>
</dbReference>
<evidence type="ECO:0000256" key="1">
    <source>
        <dbReference type="SAM" id="MobiDB-lite"/>
    </source>
</evidence>
<dbReference type="Gene3D" id="1.25.40.10">
    <property type="entry name" value="Tetratricopeptide repeat domain"/>
    <property type="match status" value="1"/>
</dbReference>
<comment type="caution">
    <text evidence="3">The sequence shown here is derived from an EMBL/GenBank/DDBJ whole genome shotgun (WGS) entry which is preliminary data.</text>
</comment>
<evidence type="ECO:0000313" key="3">
    <source>
        <dbReference type="EMBL" id="MDR9894878.1"/>
    </source>
</evidence>
<dbReference type="SUPFAM" id="SSF48452">
    <property type="entry name" value="TPR-like"/>
    <property type="match status" value="1"/>
</dbReference>
<keyword evidence="4" id="KW-1185">Reference proteome</keyword>
<feature type="compositionally biased region" description="Basic and acidic residues" evidence="1">
    <location>
        <begin position="136"/>
        <end position="145"/>
    </location>
</feature>
<keyword evidence="2" id="KW-1133">Transmembrane helix</keyword>